<feature type="chain" id="PRO_5005539092" evidence="2">
    <location>
        <begin position="20"/>
        <end position="472"/>
    </location>
</feature>
<name>A0A0L0FZM2_9EUKA</name>
<proteinExistence type="predicted"/>
<evidence type="ECO:0000256" key="1">
    <source>
        <dbReference type="SAM" id="MobiDB-lite"/>
    </source>
</evidence>
<keyword evidence="4" id="KW-1185">Reference proteome</keyword>
<accession>A0A0L0FZM2</accession>
<dbReference type="Proteomes" id="UP000054560">
    <property type="component" value="Unassembled WGS sequence"/>
</dbReference>
<dbReference type="GeneID" id="25906202"/>
<organism evidence="3 4">
    <name type="scientific">Sphaeroforma arctica JP610</name>
    <dbReference type="NCBI Taxonomy" id="667725"/>
    <lineage>
        <taxon>Eukaryota</taxon>
        <taxon>Ichthyosporea</taxon>
        <taxon>Ichthyophonida</taxon>
        <taxon>Sphaeroforma</taxon>
    </lineage>
</organism>
<evidence type="ECO:0000313" key="3">
    <source>
        <dbReference type="EMBL" id="KNC82016.1"/>
    </source>
</evidence>
<dbReference type="RefSeq" id="XP_014155918.1">
    <property type="nucleotide sequence ID" value="XM_014300443.1"/>
</dbReference>
<dbReference type="AlphaFoldDB" id="A0A0L0FZM2"/>
<feature type="signal peptide" evidence="2">
    <location>
        <begin position="1"/>
        <end position="19"/>
    </location>
</feature>
<evidence type="ECO:0000313" key="4">
    <source>
        <dbReference type="Proteomes" id="UP000054560"/>
    </source>
</evidence>
<sequence length="472" mass="50394">MGKFSTVVLVAASAYVASAAVNGGKYAYLAIKGGDYDADGFNAEGYNVWGFNRDMQDKWGRDITDPLAGLVEPVPQFIEPEGEDEDDKEEVEVVEVDLKGDDDDDDYQFHQEAPSRPHPQESLPFPPVVINTPYFTPLWNDRPEASNTPHFCDDGGYVEFVVGVSLDYEMAAWYLFDVSSLLSLSQDLFHVENMYVSNGTEASGSEFQTHILVEFCKAKDVDKVASTAADMPTILSGAGLLTDEVIVQSGMNWDFFLTNCRAAKESKAYVKDGKCLPCPPSPGCPEANSTCSTDGVPSCQLGPHDSCSVGYAKTSILSPVCQPCAFFYPEDDKGDGCPANLRQCTVETPISSGLAAENGTFASAVCLLNVDGSGLSFSCNAGFGPTEAKLAGSSGYFAGFSGGVLNDDLVCAPCSESVNYKENCNDEVVSAYCDIVDYETVTPLSFNECLNGCCADDFANSGSSIASECIAV</sequence>
<reference evidence="3 4" key="1">
    <citation type="submission" date="2011-02" db="EMBL/GenBank/DDBJ databases">
        <title>The Genome Sequence of Sphaeroforma arctica JP610.</title>
        <authorList>
            <consortium name="The Broad Institute Genome Sequencing Platform"/>
            <person name="Russ C."/>
            <person name="Cuomo C."/>
            <person name="Young S.K."/>
            <person name="Zeng Q."/>
            <person name="Gargeya S."/>
            <person name="Alvarado L."/>
            <person name="Berlin A."/>
            <person name="Chapman S.B."/>
            <person name="Chen Z."/>
            <person name="Freedman E."/>
            <person name="Gellesch M."/>
            <person name="Goldberg J."/>
            <person name="Griggs A."/>
            <person name="Gujja S."/>
            <person name="Heilman E."/>
            <person name="Heiman D."/>
            <person name="Howarth C."/>
            <person name="Mehta T."/>
            <person name="Neiman D."/>
            <person name="Pearson M."/>
            <person name="Roberts A."/>
            <person name="Saif S."/>
            <person name="Shea T."/>
            <person name="Shenoy N."/>
            <person name="Sisk P."/>
            <person name="Stolte C."/>
            <person name="Sykes S."/>
            <person name="White J."/>
            <person name="Yandava C."/>
            <person name="Burger G."/>
            <person name="Gray M.W."/>
            <person name="Holland P.W.H."/>
            <person name="King N."/>
            <person name="Lang F.B.F."/>
            <person name="Roger A.J."/>
            <person name="Ruiz-Trillo I."/>
            <person name="Haas B."/>
            <person name="Nusbaum C."/>
            <person name="Birren B."/>
        </authorList>
    </citation>
    <scope>NUCLEOTIDE SEQUENCE [LARGE SCALE GENOMIC DNA]</scope>
    <source>
        <strain evidence="3 4">JP610</strain>
    </source>
</reference>
<keyword evidence="2" id="KW-0732">Signal</keyword>
<gene>
    <name evidence="3" type="ORF">SARC_05698</name>
</gene>
<feature type="compositionally biased region" description="Basic and acidic residues" evidence="1">
    <location>
        <begin position="107"/>
        <end position="119"/>
    </location>
</feature>
<protein>
    <submittedName>
        <fullName evidence="3">Uncharacterized protein</fullName>
    </submittedName>
</protein>
<feature type="region of interest" description="Disordered" evidence="1">
    <location>
        <begin position="100"/>
        <end position="123"/>
    </location>
</feature>
<evidence type="ECO:0000256" key="2">
    <source>
        <dbReference type="SAM" id="SignalP"/>
    </source>
</evidence>
<dbReference type="EMBL" id="KQ241968">
    <property type="protein sequence ID" value="KNC82016.1"/>
    <property type="molecule type" value="Genomic_DNA"/>
</dbReference>